<accession>A0A286REU5</accession>
<dbReference type="AlphaFoldDB" id="A0A286REU5"/>
<dbReference type="GO" id="GO:0004521">
    <property type="term" value="F:RNA endonuclease activity"/>
    <property type="evidence" value="ECO:0007669"/>
    <property type="project" value="TreeGrafter"/>
</dbReference>
<evidence type="ECO:0000256" key="1">
    <source>
        <dbReference type="ARBA" id="ARBA00022801"/>
    </source>
</evidence>
<keyword evidence="5" id="KW-1185">Reference proteome</keyword>
<dbReference type="InterPro" id="IPR050698">
    <property type="entry name" value="MBL"/>
</dbReference>
<dbReference type="InterPro" id="IPR011108">
    <property type="entry name" value="RMMBL"/>
</dbReference>
<name>A0A286REU5_9BACT</name>
<dbReference type="SMART" id="SM00849">
    <property type="entry name" value="Lactamase_B"/>
    <property type="match status" value="1"/>
</dbReference>
<dbReference type="OrthoDB" id="9803916at2"/>
<dbReference type="PANTHER" id="PTHR11203:SF37">
    <property type="entry name" value="INTEGRATOR COMPLEX SUBUNIT 11"/>
    <property type="match status" value="1"/>
</dbReference>
<dbReference type="InterPro" id="IPR036866">
    <property type="entry name" value="RibonucZ/Hydroxyglut_hydro"/>
</dbReference>
<gene>
    <name evidence="4" type="ORF">THTE_1883</name>
</gene>
<dbReference type="Gene3D" id="3.40.50.10890">
    <property type="match status" value="1"/>
</dbReference>
<feature type="domain" description="Metallo-beta-lactamase" evidence="2">
    <location>
        <begin position="13"/>
        <end position="243"/>
    </location>
</feature>
<dbReference type="RefSeq" id="WP_095414791.1">
    <property type="nucleotide sequence ID" value="NZ_CP018477.1"/>
</dbReference>
<keyword evidence="1" id="KW-0378">Hydrolase</keyword>
<dbReference type="GO" id="GO:0016787">
    <property type="term" value="F:hydrolase activity"/>
    <property type="evidence" value="ECO:0007669"/>
    <property type="project" value="UniProtKB-KW"/>
</dbReference>
<dbReference type="PANTHER" id="PTHR11203">
    <property type="entry name" value="CLEAVAGE AND POLYADENYLATION SPECIFICITY FACTOR FAMILY MEMBER"/>
    <property type="match status" value="1"/>
</dbReference>
<evidence type="ECO:0000313" key="5">
    <source>
        <dbReference type="Proteomes" id="UP000215086"/>
    </source>
</evidence>
<dbReference type="CDD" id="cd16295">
    <property type="entry name" value="TTHA0252-CPSF-like_MBL-fold"/>
    <property type="match status" value="1"/>
</dbReference>
<dbReference type="Gene3D" id="3.60.15.10">
    <property type="entry name" value="Ribonuclease Z/Hydroxyacylglutathione hydrolase-like"/>
    <property type="match status" value="1"/>
</dbReference>
<reference evidence="4 5" key="1">
    <citation type="journal article" name="Front. Microbiol.">
        <title>Sugar Metabolism of the First Thermophilic Planctomycete Thermogutta terrifontis: Comparative Genomic and Transcriptomic Approaches.</title>
        <authorList>
            <person name="Elcheninov A.G."/>
            <person name="Menzel P."/>
            <person name="Gudbergsdottir S.R."/>
            <person name="Slesarev A.I."/>
            <person name="Kadnikov V.V."/>
            <person name="Krogh A."/>
            <person name="Bonch-Osmolovskaya E.A."/>
            <person name="Peng X."/>
            <person name="Kublanov I.V."/>
        </authorList>
    </citation>
    <scope>NUCLEOTIDE SEQUENCE [LARGE SCALE GENOMIC DNA]</scope>
    <source>
        <strain evidence="4 5">R1</strain>
    </source>
</reference>
<evidence type="ECO:0000259" key="3">
    <source>
        <dbReference type="SMART" id="SM01027"/>
    </source>
</evidence>
<dbReference type="SMART" id="SM01027">
    <property type="entry name" value="Beta-Casp"/>
    <property type="match status" value="1"/>
</dbReference>
<sequence>MKLQFLGANRQVTGSQYYLRVGQTRLLIDCGMFQERQYLDRNWEPLPVPPREIDALLLTHAHLDHCGLIPKLVRDGFRGKIYTTAASADLAEIILRDSAHIQVEDAAYKKKRHRKEGRTGKHPEIPLYDETDVERALPYFQPIPYHEPIQLNGVTARFLDAGHVLGSAFLVLDAVENGRRRRIVFSGDLGMRDRPILRDPETIDQVDYLIIESTYGDREHDHGPSVMEQLTRVVKETSARGGHVVIPVFALERAQELLFYFSRLYREGKLPPLPIFLDSPMAVRITEVFRRHRECLDEETQALIDADESPFSFPNLHLVSTVEESKQINTISVPSVIMATSGMCTAGRIKFHLRHNIVRPESTILFVGYQARGTLGRQILDGNPQVRIHGKEWPTRARIEQIHGLSGHADRPALLSWLSEIKQPPKSVFITHGEENASLSFAETLRSRFGWRASVPEYMDEVELE</sequence>
<dbReference type="Pfam" id="PF00753">
    <property type="entry name" value="Lactamase_B"/>
    <property type="match status" value="1"/>
</dbReference>
<proteinExistence type="predicted"/>
<organism evidence="4 5">
    <name type="scientific">Thermogutta terrifontis</name>
    <dbReference type="NCBI Taxonomy" id="1331910"/>
    <lineage>
        <taxon>Bacteria</taxon>
        <taxon>Pseudomonadati</taxon>
        <taxon>Planctomycetota</taxon>
        <taxon>Planctomycetia</taxon>
        <taxon>Pirellulales</taxon>
        <taxon>Thermoguttaceae</taxon>
        <taxon>Thermogutta</taxon>
    </lineage>
</organism>
<evidence type="ECO:0000313" key="4">
    <source>
        <dbReference type="EMBL" id="ASV74485.1"/>
    </source>
</evidence>
<protein>
    <submittedName>
        <fullName evidence="4">Metallo-beta-lactamase family protein, RNA-specific</fullName>
    </submittedName>
</protein>
<dbReference type="Pfam" id="PF10996">
    <property type="entry name" value="Beta-Casp"/>
    <property type="match status" value="1"/>
</dbReference>
<dbReference type="Pfam" id="PF07521">
    <property type="entry name" value="RMMBL"/>
    <property type="match status" value="1"/>
</dbReference>
<dbReference type="InterPro" id="IPR001279">
    <property type="entry name" value="Metallo-B-lactamas"/>
</dbReference>
<dbReference type="EMBL" id="CP018477">
    <property type="protein sequence ID" value="ASV74485.1"/>
    <property type="molecule type" value="Genomic_DNA"/>
</dbReference>
<dbReference type="Proteomes" id="UP000215086">
    <property type="component" value="Chromosome"/>
</dbReference>
<dbReference type="KEGG" id="ttf:THTE_1883"/>
<dbReference type="SUPFAM" id="SSF56281">
    <property type="entry name" value="Metallo-hydrolase/oxidoreductase"/>
    <property type="match status" value="1"/>
</dbReference>
<evidence type="ECO:0000259" key="2">
    <source>
        <dbReference type="SMART" id="SM00849"/>
    </source>
</evidence>
<feature type="domain" description="Beta-Casp" evidence="3">
    <location>
        <begin position="254"/>
        <end position="379"/>
    </location>
</feature>
<dbReference type="InterPro" id="IPR022712">
    <property type="entry name" value="Beta_Casp"/>
</dbReference>